<evidence type="ECO:0000313" key="7">
    <source>
        <dbReference type="EMBL" id="RCX21965.1"/>
    </source>
</evidence>
<dbReference type="InterPro" id="IPR058240">
    <property type="entry name" value="rSAM_sf"/>
</dbReference>
<dbReference type="RefSeq" id="WP_114281373.1">
    <property type="nucleotide sequence ID" value="NZ_QPJY01000020.1"/>
</dbReference>
<protein>
    <submittedName>
        <fullName evidence="7">Radical SAM protein with 4Fe4S-binding SPASM domain</fullName>
    </submittedName>
</protein>
<dbReference type="UniPathway" id="UPA00782"/>
<accession>A0A369BLI2</accession>
<sequence>MKVSQYTLIFPFDGKFLILNSLTQALSIVPKPYHDLLQRMRAGVAFPDDDHHPLVDELYEQGFLVPDSTDETVFARSQMAAIRPVLSAQLRQEIVIVPTFSCNLTCAYCFQHAGRHDGEARVPVNTLASSDVMSGPMIDAAFDAVDAFPGAGQRVITLFGGEPLINSPRLRAANERICRKTRERGWDLRIYTNGIDLVGSTDLVRAYRPDFQVTFHDFCDRAGDFRESPLFRKWLAGIRAAAAEGVRVTIRINVSAADVDLMPNVCRRFVQSGLFSSKNVRAYFTPVLNKNFGEAGYDQGAMRVLGRLLDLRQMNSSMQAVDFIGWKVLDYFKAMGGNRDVPVPRFVRCPAMENLLCFDVSGMIYPCYELAGFPQYAVGSYYPKLALDREKYARWQSRTILHEAARSCGACPTATVCGGGCAADSLRRENDLHAASCEVTPAELGHFIERHPELVRRAISGKRLFD</sequence>
<dbReference type="InterPro" id="IPR013785">
    <property type="entry name" value="Aldolase_TIM"/>
</dbReference>
<evidence type="ECO:0000256" key="2">
    <source>
        <dbReference type="ARBA" id="ARBA00022691"/>
    </source>
</evidence>
<evidence type="ECO:0000259" key="6">
    <source>
        <dbReference type="Pfam" id="PF04055"/>
    </source>
</evidence>
<dbReference type="SUPFAM" id="SSF102114">
    <property type="entry name" value="Radical SAM enzymes"/>
    <property type="match status" value="1"/>
</dbReference>
<evidence type="ECO:0000256" key="4">
    <source>
        <dbReference type="ARBA" id="ARBA00023004"/>
    </source>
</evidence>
<dbReference type="GO" id="GO:0046872">
    <property type="term" value="F:metal ion binding"/>
    <property type="evidence" value="ECO:0007669"/>
    <property type="project" value="UniProtKB-KW"/>
</dbReference>
<evidence type="ECO:0000313" key="8">
    <source>
        <dbReference type="Proteomes" id="UP000252707"/>
    </source>
</evidence>
<keyword evidence="3" id="KW-0479">Metal-binding</keyword>
<feature type="domain" description="Radical SAM core" evidence="6">
    <location>
        <begin position="96"/>
        <end position="252"/>
    </location>
</feature>
<comment type="caution">
    <text evidence="7">The sequence shown here is derived from an EMBL/GenBank/DDBJ whole genome shotgun (WGS) entry which is preliminary data.</text>
</comment>
<comment type="cofactor">
    <cofactor evidence="1">
        <name>[4Fe-4S] cluster</name>
        <dbReference type="ChEBI" id="CHEBI:49883"/>
    </cofactor>
</comment>
<keyword evidence="2" id="KW-0949">S-adenosyl-L-methionine</keyword>
<dbReference type="OrthoDB" id="9782387at2"/>
<dbReference type="Pfam" id="PF04055">
    <property type="entry name" value="Radical_SAM"/>
    <property type="match status" value="1"/>
</dbReference>
<keyword evidence="5" id="KW-0411">Iron-sulfur</keyword>
<dbReference type="PANTHER" id="PTHR43273">
    <property type="entry name" value="ANAEROBIC SULFATASE-MATURATING ENZYME HOMOLOG ASLB-RELATED"/>
    <property type="match status" value="1"/>
</dbReference>
<dbReference type="PANTHER" id="PTHR43273:SF8">
    <property type="entry name" value="RADICAL SAM DOMAIN PROTEIN"/>
    <property type="match status" value="1"/>
</dbReference>
<dbReference type="GO" id="GO:0016491">
    <property type="term" value="F:oxidoreductase activity"/>
    <property type="evidence" value="ECO:0007669"/>
    <property type="project" value="InterPro"/>
</dbReference>
<organism evidence="7 8">
    <name type="scientific">Thioalbus denitrificans</name>
    <dbReference type="NCBI Taxonomy" id="547122"/>
    <lineage>
        <taxon>Bacteria</taxon>
        <taxon>Pseudomonadati</taxon>
        <taxon>Pseudomonadota</taxon>
        <taxon>Gammaproteobacteria</taxon>
        <taxon>Chromatiales</taxon>
        <taxon>Ectothiorhodospiraceae</taxon>
        <taxon>Thioalbus</taxon>
    </lineage>
</organism>
<evidence type="ECO:0000256" key="1">
    <source>
        <dbReference type="ARBA" id="ARBA00001966"/>
    </source>
</evidence>
<reference evidence="7 8" key="1">
    <citation type="submission" date="2018-07" db="EMBL/GenBank/DDBJ databases">
        <title>Genomic Encyclopedia of Type Strains, Phase IV (KMG-IV): sequencing the most valuable type-strain genomes for metagenomic binning, comparative biology and taxonomic classification.</title>
        <authorList>
            <person name="Goeker M."/>
        </authorList>
    </citation>
    <scope>NUCLEOTIDE SEQUENCE [LARGE SCALE GENOMIC DNA]</scope>
    <source>
        <strain evidence="7 8">DSM 26407</strain>
    </source>
</reference>
<dbReference type="EMBL" id="QPJY01000020">
    <property type="protein sequence ID" value="RCX21965.1"/>
    <property type="molecule type" value="Genomic_DNA"/>
</dbReference>
<dbReference type="Proteomes" id="UP000252707">
    <property type="component" value="Unassembled WGS sequence"/>
</dbReference>
<keyword evidence="8" id="KW-1185">Reference proteome</keyword>
<proteinExistence type="predicted"/>
<dbReference type="GO" id="GO:0051536">
    <property type="term" value="F:iron-sulfur cluster binding"/>
    <property type="evidence" value="ECO:0007669"/>
    <property type="project" value="UniProtKB-KW"/>
</dbReference>
<evidence type="ECO:0000256" key="3">
    <source>
        <dbReference type="ARBA" id="ARBA00022723"/>
    </source>
</evidence>
<dbReference type="CDD" id="cd01335">
    <property type="entry name" value="Radical_SAM"/>
    <property type="match status" value="1"/>
</dbReference>
<dbReference type="InterPro" id="IPR023867">
    <property type="entry name" value="Sulphatase_maturase_rSAM"/>
</dbReference>
<dbReference type="InterPro" id="IPR023885">
    <property type="entry name" value="4Fe4S-binding_SPASM_dom"/>
</dbReference>
<dbReference type="AlphaFoldDB" id="A0A369BLI2"/>
<keyword evidence="4" id="KW-0408">Iron</keyword>
<dbReference type="SFLD" id="SFLDS00029">
    <property type="entry name" value="Radical_SAM"/>
    <property type="match status" value="1"/>
</dbReference>
<evidence type="ECO:0000256" key="5">
    <source>
        <dbReference type="ARBA" id="ARBA00023014"/>
    </source>
</evidence>
<dbReference type="Gene3D" id="3.20.20.70">
    <property type="entry name" value="Aldolase class I"/>
    <property type="match status" value="1"/>
</dbReference>
<dbReference type="SFLD" id="SFLDG01067">
    <property type="entry name" value="SPASM/twitch_domain_containing"/>
    <property type="match status" value="1"/>
</dbReference>
<dbReference type="InterPro" id="IPR007197">
    <property type="entry name" value="rSAM"/>
</dbReference>
<dbReference type="NCBIfam" id="TIGR04085">
    <property type="entry name" value="rSAM_more_4Fe4S"/>
    <property type="match status" value="1"/>
</dbReference>
<name>A0A369BLI2_9GAMM</name>
<gene>
    <name evidence="7" type="ORF">DFQ59_1206</name>
</gene>